<dbReference type="AlphaFoldDB" id="I6ZYS4"/>
<dbReference type="PROSITE" id="PS51257">
    <property type="entry name" value="PROKAR_LIPOPROTEIN"/>
    <property type="match status" value="1"/>
</dbReference>
<keyword evidence="3" id="KW-1185">Reference proteome</keyword>
<evidence type="ECO:0000313" key="2">
    <source>
        <dbReference type="EMBL" id="AFN74173.1"/>
    </source>
</evidence>
<accession>I6ZYS4</accession>
<keyword evidence="1" id="KW-0732">Signal</keyword>
<evidence type="ECO:0000256" key="1">
    <source>
        <dbReference type="SAM" id="SignalP"/>
    </source>
</evidence>
<feature type="signal peptide" evidence="1">
    <location>
        <begin position="1"/>
        <end position="22"/>
    </location>
</feature>
<gene>
    <name evidence="2" type="ordered locus">MROS_0932</name>
</gene>
<dbReference type="STRING" id="1191523.MROS_0932"/>
<dbReference type="eggNOG" id="ENOG50344ZB">
    <property type="taxonomic scope" value="Bacteria"/>
</dbReference>
<feature type="chain" id="PRO_5003707350" description="Lipoprotein" evidence="1">
    <location>
        <begin position="23"/>
        <end position="148"/>
    </location>
</feature>
<dbReference type="Proteomes" id="UP000009011">
    <property type="component" value="Chromosome"/>
</dbReference>
<evidence type="ECO:0000313" key="3">
    <source>
        <dbReference type="Proteomes" id="UP000009011"/>
    </source>
</evidence>
<protein>
    <recommendedName>
        <fullName evidence="4">Lipoprotein</fullName>
    </recommendedName>
</protein>
<dbReference type="KEGG" id="mro:MROS_0932"/>
<reference evidence="2 3" key="1">
    <citation type="journal article" date="2013" name="PLoS ONE">
        <title>Genomic analysis of Melioribacter roseus, facultatively anaerobic organotrophic bacterium representing a novel deep lineage within Bacteriodetes/Chlorobi group.</title>
        <authorList>
            <person name="Kadnikov V.V."/>
            <person name="Mardanov A.V."/>
            <person name="Podosokorskaya O.A."/>
            <person name="Gavrilov S.N."/>
            <person name="Kublanov I.V."/>
            <person name="Beletsky A.V."/>
            <person name="Bonch-Osmolovskaya E.A."/>
            <person name="Ravin N.V."/>
        </authorList>
    </citation>
    <scope>NUCLEOTIDE SEQUENCE [LARGE SCALE GENOMIC DNA]</scope>
    <source>
        <strain evidence="3">JCM 17771 / P3M-2</strain>
    </source>
</reference>
<dbReference type="OrthoDB" id="1524979at2"/>
<dbReference type="EMBL" id="CP003557">
    <property type="protein sequence ID" value="AFN74173.1"/>
    <property type="molecule type" value="Genomic_DNA"/>
</dbReference>
<name>I6ZYS4_MELRP</name>
<proteinExistence type="predicted"/>
<sequence length="148" mass="17005">MIKKIFIALVLSAALSSCTVLMLKPADFSWPVESVLNVDEKGYVYEKRYTFSVNVNPLFFEETGDSSNTANKQVRIIRDSEGYYYITSQGFKHVYLFLPAESGMKLYKKINIYADKFLENPAMNQRSPYVELIDGQNKFLMNKTGIVR</sequence>
<dbReference type="RefSeq" id="WP_014855609.1">
    <property type="nucleotide sequence ID" value="NC_018178.1"/>
</dbReference>
<organism evidence="2 3">
    <name type="scientific">Melioribacter roseus (strain DSM 23840 / JCM 17771 / VKM B-2668 / P3M-2)</name>
    <dbReference type="NCBI Taxonomy" id="1191523"/>
    <lineage>
        <taxon>Bacteria</taxon>
        <taxon>Pseudomonadati</taxon>
        <taxon>Ignavibacteriota</taxon>
        <taxon>Ignavibacteria</taxon>
        <taxon>Ignavibacteriales</taxon>
        <taxon>Melioribacteraceae</taxon>
        <taxon>Melioribacter</taxon>
    </lineage>
</organism>
<evidence type="ECO:0008006" key="4">
    <source>
        <dbReference type="Google" id="ProtNLM"/>
    </source>
</evidence>
<dbReference type="HOGENOM" id="CLU_1756690_0_0_10"/>